<protein>
    <submittedName>
        <fullName evidence="2">Uncharacterized protein</fullName>
    </submittedName>
</protein>
<reference evidence="2" key="1">
    <citation type="journal article" date="2019" name="bioRxiv">
        <title>The Genome of the Zebra Mussel, Dreissena polymorpha: A Resource for Invasive Species Research.</title>
        <authorList>
            <person name="McCartney M.A."/>
            <person name="Auch B."/>
            <person name="Kono T."/>
            <person name="Mallez S."/>
            <person name="Zhang Y."/>
            <person name="Obille A."/>
            <person name="Becker A."/>
            <person name="Abrahante J.E."/>
            <person name="Garbe J."/>
            <person name="Badalamenti J.P."/>
            <person name="Herman A."/>
            <person name="Mangelson H."/>
            <person name="Liachko I."/>
            <person name="Sullivan S."/>
            <person name="Sone E.D."/>
            <person name="Koren S."/>
            <person name="Silverstein K.A.T."/>
            <person name="Beckman K.B."/>
            <person name="Gohl D.M."/>
        </authorList>
    </citation>
    <scope>NUCLEOTIDE SEQUENCE</scope>
    <source>
        <strain evidence="2">Duluth1</strain>
        <tissue evidence="2">Whole animal</tissue>
    </source>
</reference>
<dbReference type="EMBL" id="JAIWYP010000001">
    <property type="protein sequence ID" value="KAH3892488.1"/>
    <property type="molecule type" value="Genomic_DNA"/>
</dbReference>
<sequence length="105" mass="12424">MWTDGRLTKTNPKTSLEQSGELKSVKTTPWRPYTYKTNLFTKFHDDWANNVTSRKFTSHVIQMTGTIFELNSRIKETIVMTKFQEHWAKDVTSRVFTYFHYLPGV</sequence>
<keyword evidence="3" id="KW-1185">Reference proteome</keyword>
<dbReference type="Proteomes" id="UP000828390">
    <property type="component" value="Unassembled WGS sequence"/>
</dbReference>
<gene>
    <name evidence="2" type="ORF">DPMN_016606</name>
</gene>
<name>A0A9D4NA01_DREPO</name>
<proteinExistence type="predicted"/>
<feature type="region of interest" description="Disordered" evidence="1">
    <location>
        <begin position="1"/>
        <end position="23"/>
    </location>
</feature>
<dbReference type="AlphaFoldDB" id="A0A9D4NA01"/>
<reference evidence="2" key="2">
    <citation type="submission" date="2020-11" db="EMBL/GenBank/DDBJ databases">
        <authorList>
            <person name="McCartney M.A."/>
            <person name="Auch B."/>
            <person name="Kono T."/>
            <person name="Mallez S."/>
            <person name="Becker A."/>
            <person name="Gohl D.M."/>
            <person name="Silverstein K.A.T."/>
            <person name="Koren S."/>
            <person name="Bechman K.B."/>
            <person name="Herman A."/>
            <person name="Abrahante J.E."/>
            <person name="Garbe J."/>
        </authorList>
    </citation>
    <scope>NUCLEOTIDE SEQUENCE</scope>
    <source>
        <strain evidence="2">Duluth1</strain>
        <tissue evidence="2">Whole animal</tissue>
    </source>
</reference>
<organism evidence="2 3">
    <name type="scientific">Dreissena polymorpha</name>
    <name type="common">Zebra mussel</name>
    <name type="synonym">Mytilus polymorpha</name>
    <dbReference type="NCBI Taxonomy" id="45954"/>
    <lineage>
        <taxon>Eukaryota</taxon>
        <taxon>Metazoa</taxon>
        <taxon>Spiralia</taxon>
        <taxon>Lophotrochozoa</taxon>
        <taxon>Mollusca</taxon>
        <taxon>Bivalvia</taxon>
        <taxon>Autobranchia</taxon>
        <taxon>Heteroconchia</taxon>
        <taxon>Euheterodonta</taxon>
        <taxon>Imparidentia</taxon>
        <taxon>Neoheterodontei</taxon>
        <taxon>Myida</taxon>
        <taxon>Dreissenoidea</taxon>
        <taxon>Dreissenidae</taxon>
        <taxon>Dreissena</taxon>
    </lineage>
</organism>
<comment type="caution">
    <text evidence="2">The sequence shown here is derived from an EMBL/GenBank/DDBJ whole genome shotgun (WGS) entry which is preliminary data.</text>
</comment>
<evidence type="ECO:0000313" key="2">
    <source>
        <dbReference type="EMBL" id="KAH3892488.1"/>
    </source>
</evidence>
<evidence type="ECO:0000256" key="1">
    <source>
        <dbReference type="SAM" id="MobiDB-lite"/>
    </source>
</evidence>
<evidence type="ECO:0000313" key="3">
    <source>
        <dbReference type="Proteomes" id="UP000828390"/>
    </source>
</evidence>
<accession>A0A9D4NA01</accession>
<feature type="compositionally biased region" description="Polar residues" evidence="1">
    <location>
        <begin position="8"/>
        <end position="18"/>
    </location>
</feature>